<protein>
    <submittedName>
        <fullName evidence="1">Uncharacterized protein</fullName>
    </submittedName>
</protein>
<accession>A0ABP8ZM87</accession>
<proteinExistence type="predicted"/>
<comment type="caution">
    <text evidence="1">The sequence shown here is derived from an EMBL/GenBank/DDBJ whole genome shotgun (WGS) entry which is preliminary data.</text>
</comment>
<dbReference type="EMBL" id="BAABKN010000041">
    <property type="protein sequence ID" value="GAA4760264.1"/>
    <property type="molecule type" value="Genomic_DNA"/>
</dbReference>
<sequence>MLRLTPDRQGVSGDSTLLGMTWDDVETITFPTPCSVTSANVAATAMRWDLPGPRRVGTC</sequence>
<gene>
    <name evidence="1" type="ORF">GCM10023350_53200</name>
</gene>
<reference evidence="2" key="1">
    <citation type="journal article" date="2019" name="Int. J. Syst. Evol. Microbiol.">
        <title>The Global Catalogue of Microorganisms (GCM) 10K type strain sequencing project: providing services to taxonomists for standard genome sequencing and annotation.</title>
        <authorList>
            <consortium name="The Broad Institute Genomics Platform"/>
            <consortium name="The Broad Institute Genome Sequencing Center for Infectious Disease"/>
            <person name="Wu L."/>
            <person name="Ma J."/>
        </authorList>
    </citation>
    <scope>NUCLEOTIDE SEQUENCE [LARGE SCALE GENOMIC DNA]</scope>
    <source>
        <strain evidence="2">JCM 18532</strain>
    </source>
</reference>
<evidence type="ECO:0000313" key="2">
    <source>
        <dbReference type="Proteomes" id="UP001499882"/>
    </source>
</evidence>
<name>A0ABP8ZM87_9ACTN</name>
<dbReference type="Proteomes" id="UP001499882">
    <property type="component" value="Unassembled WGS sequence"/>
</dbReference>
<keyword evidence="2" id="KW-1185">Reference proteome</keyword>
<evidence type="ECO:0000313" key="1">
    <source>
        <dbReference type="EMBL" id="GAA4760264.1"/>
    </source>
</evidence>
<organism evidence="1 2">
    <name type="scientific">Nocardioides endophyticus</name>
    <dbReference type="NCBI Taxonomy" id="1353775"/>
    <lineage>
        <taxon>Bacteria</taxon>
        <taxon>Bacillati</taxon>
        <taxon>Actinomycetota</taxon>
        <taxon>Actinomycetes</taxon>
        <taxon>Propionibacteriales</taxon>
        <taxon>Nocardioidaceae</taxon>
        <taxon>Nocardioides</taxon>
    </lineage>
</organism>